<gene>
    <name evidence="3" type="ORF">A4X03_0g4408</name>
</gene>
<feature type="compositionally biased region" description="Polar residues" evidence="1">
    <location>
        <begin position="53"/>
        <end position="67"/>
    </location>
</feature>
<evidence type="ECO:0000256" key="1">
    <source>
        <dbReference type="SAM" id="MobiDB-lite"/>
    </source>
</evidence>
<dbReference type="Proteomes" id="UP000077671">
    <property type="component" value="Unassembled WGS sequence"/>
</dbReference>
<dbReference type="InterPro" id="IPR012334">
    <property type="entry name" value="Pectin_lyas_fold"/>
</dbReference>
<feature type="domain" description="Rhamnogalacturonase A/B/Epimerase-like pectate lyase" evidence="2">
    <location>
        <begin position="133"/>
        <end position="356"/>
    </location>
</feature>
<evidence type="ECO:0000313" key="3">
    <source>
        <dbReference type="EMBL" id="KAE8258344.1"/>
    </source>
</evidence>
<reference evidence="3" key="2">
    <citation type="journal article" date="2019" name="IMA Fungus">
        <title>Genome sequencing and comparison of five Tilletia species to identify candidate genes for the detection of regulated species infecting wheat.</title>
        <authorList>
            <person name="Nguyen H.D.T."/>
            <person name="Sultana T."/>
            <person name="Kesanakurti P."/>
            <person name="Hambleton S."/>
        </authorList>
    </citation>
    <scope>NUCLEOTIDE SEQUENCE</scope>
    <source>
        <strain evidence="3">DAOMC 238032</strain>
    </source>
</reference>
<comment type="caution">
    <text evidence="3">The sequence shown here is derived from an EMBL/GenBank/DDBJ whole genome shotgun (WGS) entry which is preliminary data.</text>
</comment>
<evidence type="ECO:0000313" key="4">
    <source>
        <dbReference type="Proteomes" id="UP000077671"/>
    </source>
</evidence>
<feature type="domain" description="Rhamnogalacturonase A/B/Epimerase-like pectate lyase" evidence="2">
    <location>
        <begin position="497"/>
        <end position="557"/>
    </location>
</feature>
<feature type="compositionally biased region" description="Acidic residues" evidence="1">
    <location>
        <begin position="599"/>
        <end position="635"/>
    </location>
</feature>
<dbReference type="PANTHER" id="PTHR33928:SF2">
    <property type="entry name" value="PECTATE LYASE SUPERFAMILY PROTEIN DOMAIN-CONTAINING PROTEIN-RELATED"/>
    <property type="match status" value="1"/>
</dbReference>
<sequence length="965" mass="107464">MVCLFPPGSHAHRLQQRLISSFFCLLPFSPLLLLLLLANNSVLALGSDESQDPDTQATRTMTAQRPIQTPAPGNDDSDDEEDYIPPMFIKEIDDPDGWKRPDSNYSYVPFWYERIAHHGASPYHPNASTYKIYRNVRDYGATGDGVTLDDDAIEKAMTDGGRCGQGCGSSTIQQAVVYFPPGTYLLSKPIQSYYGTSLVGDPNWRPVIKAAQNFTGIALVDENPYGDDGKSWFINQVNFFRQTRNVVFDVRDQKDGLEGTGIHRPTSQATALSNCHFEGNRTNPNTTQQGVLMEAGSGGNMGNLTFRGGQYGISIGNQQFTLTDLRFESHRKAAVNVYWSWAMNFQNVEVRDTPIGLLAPTNVNSTVDQLGSGQQVSSLTMIDWRMQDVERGLVISSPNSGVFTVENIRALRSTDIVATSTQYANTTVVAGEPDGQTHLPAWIQGAAHEGDRAGRWVQKELEPARRPKVMRDLQHSDGRWFTRPRPEYGDARLEDIIDVKCHGAKGDGVTDDTEALQKSLDRAKIRKNHLIFIPHGTYIVTSTLHIHPGIRIVGEAFSVLMGAGEAFNDIDNPQVVFRFGRRCKTPKNRKVNEDRREADDFDDEDSDDEDSYDEDSGDEDPDDEDESLDDPEGNDDSGTNSTISKRRTRAYSDQYGRVEVSDIVFSTRGPAAGAIVIEWNLRGAKDPMDPEKQGIVGMWDSHVRLAGFRGSELEGDVCPVEGNGTKIGTDMDRCRAAFLGMHITRHATAYLYGTWVWLADHDLDLKQTNKTSQITAYSGRGMLVENTKGGPVWMYGVGSEHHILVQFNLYRARKTLISVPQTETAYHQGSKWPSATETQPISHTYHDPLFDKPDAPTLNNSLHDPAYNRGLGLRVRQSRDVIIYGAALWSFFNSYSTACSQKNGPCQRSMVSMERIRPDANVVLYNLNTIGTDSMLDLDHLRVVPTSFWRNGFVTSIARWTAGRD</sequence>
<dbReference type="Gene3D" id="2.160.20.10">
    <property type="entry name" value="Single-stranded right-handed beta-helix, Pectin lyase-like"/>
    <property type="match status" value="3"/>
</dbReference>
<feature type="region of interest" description="Disordered" evidence="1">
    <location>
        <begin position="47"/>
        <end position="82"/>
    </location>
</feature>
<accession>A0A8T8TD19</accession>
<dbReference type="PANTHER" id="PTHR33928">
    <property type="entry name" value="POLYGALACTURONASE QRT3"/>
    <property type="match status" value="1"/>
</dbReference>
<reference evidence="3" key="1">
    <citation type="submission" date="2016-04" db="EMBL/GenBank/DDBJ databases">
        <authorList>
            <person name="Nguyen H.D."/>
            <person name="Kesanakurti P."/>
            <person name="Cullis J."/>
            <person name="Levesque C.A."/>
            <person name="Hambleton S."/>
        </authorList>
    </citation>
    <scope>NUCLEOTIDE SEQUENCE</scope>
    <source>
        <strain evidence="3">DAOMC 238032</strain>
    </source>
</reference>
<name>A0A8T8TD19_9BASI</name>
<dbReference type="EMBL" id="LWDD02000594">
    <property type="protein sequence ID" value="KAE8258344.1"/>
    <property type="molecule type" value="Genomic_DNA"/>
</dbReference>
<dbReference type="InterPro" id="IPR039279">
    <property type="entry name" value="QRT3-like"/>
</dbReference>
<protein>
    <recommendedName>
        <fullName evidence="2">Rhamnogalacturonase A/B/Epimerase-like pectate lyase domain-containing protein</fullName>
    </recommendedName>
</protein>
<organism evidence="3 4">
    <name type="scientific">Tilletia caries</name>
    <name type="common">wheat bunt fungus</name>
    <dbReference type="NCBI Taxonomy" id="13290"/>
    <lineage>
        <taxon>Eukaryota</taxon>
        <taxon>Fungi</taxon>
        <taxon>Dikarya</taxon>
        <taxon>Basidiomycota</taxon>
        <taxon>Ustilaginomycotina</taxon>
        <taxon>Exobasidiomycetes</taxon>
        <taxon>Tilletiales</taxon>
        <taxon>Tilletiaceae</taxon>
        <taxon>Tilletia</taxon>
    </lineage>
</organism>
<dbReference type="GO" id="GO:0004650">
    <property type="term" value="F:polygalacturonase activity"/>
    <property type="evidence" value="ECO:0007669"/>
    <property type="project" value="InterPro"/>
</dbReference>
<dbReference type="SUPFAM" id="SSF51126">
    <property type="entry name" value="Pectin lyase-like"/>
    <property type="match status" value="2"/>
</dbReference>
<feature type="region of interest" description="Disordered" evidence="1">
    <location>
        <begin position="588"/>
        <end position="649"/>
    </location>
</feature>
<dbReference type="InterPro" id="IPR011050">
    <property type="entry name" value="Pectin_lyase_fold/virulence"/>
</dbReference>
<proteinExistence type="predicted"/>
<dbReference type="Pfam" id="PF12708">
    <property type="entry name" value="Pect-lyase_RHGA_epim"/>
    <property type="match status" value="2"/>
</dbReference>
<dbReference type="CDD" id="cd23668">
    <property type="entry name" value="GH55_beta13glucanase-like"/>
    <property type="match status" value="1"/>
</dbReference>
<dbReference type="AlphaFoldDB" id="A0A8T8TD19"/>
<dbReference type="InterPro" id="IPR024535">
    <property type="entry name" value="RHGA/B-epi-like_pectate_lyase"/>
</dbReference>
<evidence type="ECO:0000259" key="2">
    <source>
        <dbReference type="Pfam" id="PF12708"/>
    </source>
</evidence>